<comment type="caution">
    <text evidence="1">The sequence shown here is derived from an EMBL/GenBank/DDBJ whole genome shotgun (WGS) entry which is preliminary data.</text>
</comment>
<sequence length="113" mass="12557">MKNSFYILMAILAFSSMPGNAGANTVLGSISCKQWQDRQNKPADAQAYTIWLNGYLSGANAQYGDMLGRDFIKNSDKISIVDWTDAYCKKHSESQLEDSANALIKLLIKDLPF</sequence>
<gene>
    <name evidence="1" type="ORF">GALL_91160</name>
</gene>
<name>A0A1J5T4H1_9ZZZZ</name>
<accession>A0A1J5T4H1</accession>
<organism evidence="1">
    <name type="scientific">mine drainage metagenome</name>
    <dbReference type="NCBI Taxonomy" id="410659"/>
    <lineage>
        <taxon>unclassified sequences</taxon>
        <taxon>metagenomes</taxon>
        <taxon>ecological metagenomes</taxon>
    </lineage>
</organism>
<reference evidence="1" key="1">
    <citation type="submission" date="2016-10" db="EMBL/GenBank/DDBJ databases">
        <title>Sequence of Gallionella enrichment culture.</title>
        <authorList>
            <person name="Poehlein A."/>
            <person name="Muehling M."/>
            <person name="Daniel R."/>
        </authorList>
    </citation>
    <scope>NUCLEOTIDE SEQUENCE</scope>
</reference>
<dbReference type="EMBL" id="MLJW01000030">
    <property type="protein sequence ID" value="OIR08732.1"/>
    <property type="molecule type" value="Genomic_DNA"/>
</dbReference>
<evidence type="ECO:0008006" key="2">
    <source>
        <dbReference type="Google" id="ProtNLM"/>
    </source>
</evidence>
<dbReference type="AlphaFoldDB" id="A0A1J5T4H1"/>
<dbReference type="PROSITE" id="PS51257">
    <property type="entry name" value="PROKAR_LIPOPROTEIN"/>
    <property type="match status" value="1"/>
</dbReference>
<proteinExistence type="predicted"/>
<protein>
    <recommendedName>
        <fullName evidence="2">Rap1a immunity protein domain-containing protein</fullName>
    </recommendedName>
</protein>
<evidence type="ECO:0000313" key="1">
    <source>
        <dbReference type="EMBL" id="OIR08732.1"/>
    </source>
</evidence>